<evidence type="ECO:0000259" key="5">
    <source>
        <dbReference type="Pfam" id="PF01593"/>
    </source>
</evidence>
<dbReference type="PANTHER" id="PTHR10742">
    <property type="entry name" value="FLAVIN MONOAMINE OXIDASE"/>
    <property type="match status" value="1"/>
</dbReference>
<gene>
    <name evidence="6" type="ORF">OIDMADRAFT_112998</name>
</gene>
<feature type="domain" description="Amine oxidase" evidence="5">
    <location>
        <begin position="25"/>
        <end position="462"/>
    </location>
</feature>
<keyword evidence="2 4" id="KW-0560">Oxidoreductase</keyword>
<reference evidence="7" key="2">
    <citation type="submission" date="2015-01" db="EMBL/GenBank/DDBJ databases">
        <title>Evolutionary Origins and Diversification of the Mycorrhizal Mutualists.</title>
        <authorList>
            <consortium name="DOE Joint Genome Institute"/>
            <consortium name="Mycorrhizal Genomics Consortium"/>
            <person name="Kohler A."/>
            <person name="Kuo A."/>
            <person name="Nagy L.G."/>
            <person name="Floudas D."/>
            <person name="Copeland A."/>
            <person name="Barry K.W."/>
            <person name="Cichocki N."/>
            <person name="Veneault-Fourrey C."/>
            <person name="LaButti K."/>
            <person name="Lindquist E.A."/>
            <person name="Lipzen A."/>
            <person name="Lundell T."/>
            <person name="Morin E."/>
            <person name="Murat C."/>
            <person name="Riley R."/>
            <person name="Ohm R."/>
            <person name="Sun H."/>
            <person name="Tunlid A."/>
            <person name="Henrissat B."/>
            <person name="Grigoriev I.V."/>
            <person name="Hibbett D.S."/>
            <person name="Martin F."/>
        </authorList>
    </citation>
    <scope>NUCLEOTIDE SEQUENCE [LARGE SCALE GENOMIC DNA]</scope>
    <source>
        <strain evidence="7">Zn</strain>
    </source>
</reference>
<dbReference type="GO" id="GO:0006598">
    <property type="term" value="P:polyamine catabolic process"/>
    <property type="evidence" value="ECO:0007669"/>
    <property type="project" value="TreeGrafter"/>
</dbReference>
<dbReference type="GO" id="GO:0016491">
    <property type="term" value="F:oxidoreductase activity"/>
    <property type="evidence" value="ECO:0007669"/>
    <property type="project" value="UniProtKB-KW"/>
</dbReference>
<dbReference type="Proteomes" id="UP000054321">
    <property type="component" value="Unassembled WGS sequence"/>
</dbReference>
<dbReference type="OrthoDB" id="7777654at2759"/>
<dbReference type="EMBL" id="KN832871">
    <property type="protein sequence ID" value="KIN06456.1"/>
    <property type="molecule type" value="Genomic_DNA"/>
</dbReference>
<organism evidence="6 7">
    <name type="scientific">Oidiodendron maius (strain Zn)</name>
    <dbReference type="NCBI Taxonomy" id="913774"/>
    <lineage>
        <taxon>Eukaryota</taxon>
        <taxon>Fungi</taxon>
        <taxon>Dikarya</taxon>
        <taxon>Ascomycota</taxon>
        <taxon>Pezizomycotina</taxon>
        <taxon>Leotiomycetes</taxon>
        <taxon>Leotiomycetes incertae sedis</taxon>
        <taxon>Myxotrichaceae</taxon>
        <taxon>Oidiodendron</taxon>
    </lineage>
</organism>
<accession>A0A0C3HE00</accession>
<dbReference type="InParanoid" id="A0A0C3HE00"/>
<dbReference type="SUPFAM" id="SSF51905">
    <property type="entry name" value="FAD/NAD(P)-binding domain"/>
    <property type="match status" value="1"/>
</dbReference>
<protein>
    <recommendedName>
        <fullName evidence="4">Amine oxidase</fullName>
        <ecNumber evidence="4">1.4.3.-</ecNumber>
    </recommendedName>
</protein>
<dbReference type="Pfam" id="PF01593">
    <property type="entry name" value="Amino_oxidase"/>
    <property type="match status" value="1"/>
</dbReference>
<dbReference type="AlphaFoldDB" id="A0A0C3HE00"/>
<comment type="similarity">
    <text evidence="4">Belongs to the flavin monoamine oxidase family.</text>
</comment>
<dbReference type="Gene3D" id="3.50.50.60">
    <property type="entry name" value="FAD/NAD(P)-binding domain"/>
    <property type="match status" value="1"/>
</dbReference>
<dbReference type="STRING" id="913774.A0A0C3HE00"/>
<keyword evidence="7" id="KW-1185">Reference proteome</keyword>
<keyword evidence="4" id="KW-0285">Flavoprotein</keyword>
<evidence type="ECO:0000256" key="4">
    <source>
        <dbReference type="RuleBase" id="RU362067"/>
    </source>
</evidence>
<keyword evidence="4" id="KW-0274">FAD</keyword>
<sequence length="508" mass="57152">MDQAAQKEFKGSCRKTSVAVLGAGMAGIAAAQSLTNISVTDFVIVDVNPHIGGRVKHANFGTDSNGYPYTVELGASWVQGLGSTNGPENPIWLLAQKYNLTTTYSNLSSVITYDHNGENDYTNLFNEYDNAYSLLERDTDLMMSQGHQDRAFRVGLSLAGWKPKKSMLHQASEFWKFDWEYSHSPDQTSQTFAVVVSSRRNYNRSFHRFSNANNYVSDSRGYNTIIRDEAFTFLNMDDNRLLLNTNVTDIDYSARDFVTITTKDRGCITASYAICTFSLGVLQNGAVNFVPPFPRWKQEGIEGMQMGTFTKIFLQFPPDKQFWDPNTQFFLYADPVERGRYPVWQSLSLPGVLNKSGILVVMIVGPQSYQAESQPDEVTQAQIMAILKSMFGDHIPDPIDFMYPRWSREPWAYGSYSNWPPGMSVETHQNLRANLGRLYFAGEATSAEYFAFLQGAFYEGKYVGQKLGQCIMSNGSECEDEAHYDTVYGCTKELESLITKNGWGIADL</sequence>
<dbReference type="HOGENOM" id="CLU_004498_6_0_1"/>
<dbReference type="InterPro" id="IPR036188">
    <property type="entry name" value="FAD/NAD-bd_sf"/>
</dbReference>
<dbReference type="SUPFAM" id="SSF54373">
    <property type="entry name" value="FAD-linked reductases, C-terminal domain"/>
    <property type="match status" value="1"/>
</dbReference>
<evidence type="ECO:0000313" key="6">
    <source>
        <dbReference type="EMBL" id="KIN06456.1"/>
    </source>
</evidence>
<comment type="cofactor">
    <cofactor evidence="1 4">
        <name>FAD</name>
        <dbReference type="ChEBI" id="CHEBI:57692"/>
    </cofactor>
</comment>
<dbReference type="EC" id="1.4.3.-" evidence="4"/>
<dbReference type="InterPro" id="IPR002937">
    <property type="entry name" value="Amino_oxidase"/>
</dbReference>
<reference evidence="6 7" key="1">
    <citation type="submission" date="2014-04" db="EMBL/GenBank/DDBJ databases">
        <authorList>
            <consortium name="DOE Joint Genome Institute"/>
            <person name="Kuo A."/>
            <person name="Martino E."/>
            <person name="Perotto S."/>
            <person name="Kohler A."/>
            <person name="Nagy L.G."/>
            <person name="Floudas D."/>
            <person name="Copeland A."/>
            <person name="Barry K.W."/>
            <person name="Cichocki N."/>
            <person name="Veneault-Fourrey C."/>
            <person name="LaButti K."/>
            <person name="Lindquist E.A."/>
            <person name="Lipzen A."/>
            <person name="Lundell T."/>
            <person name="Morin E."/>
            <person name="Murat C."/>
            <person name="Sun H."/>
            <person name="Tunlid A."/>
            <person name="Henrissat B."/>
            <person name="Grigoriev I.V."/>
            <person name="Hibbett D.S."/>
            <person name="Martin F."/>
            <person name="Nordberg H.P."/>
            <person name="Cantor M.N."/>
            <person name="Hua S.X."/>
        </authorList>
    </citation>
    <scope>NUCLEOTIDE SEQUENCE [LARGE SCALE GENOMIC DNA]</scope>
    <source>
        <strain evidence="6 7">Zn</strain>
    </source>
</reference>
<dbReference type="InterPro" id="IPR001613">
    <property type="entry name" value="Flavin_amine_oxidase"/>
</dbReference>
<name>A0A0C3HE00_OIDMZ</name>
<evidence type="ECO:0000256" key="1">
    <source>
        <dbReference type="ARBA" id="ARBA00001974"/>
    </source>
</evidence>
<dbReference type="PRINTS" id="PR00757">
    <property type="entry name" value="AMINEOXDASEF"/>
</dbReference>
<dbReference type="PANTHER" id="PTHR10742:SF313">
    <property type="entry name" value="AMINE OXIDASE"/>
    <property type="match status" value="1"/>
</dbReference>
<evidence type="ECO:0000256" key="2">
    <source>
        <dbReference type="ARBA" id="ARBA00023002"/>
    </source>
</evidence>
<dbReference type="InterPro" id="IPR050281">
    <property type="entry name" value="Flavin_monoamine_oxidase"/>
</dbReference>
<proteinExistence type="inferred from homology"/>
<evidence type="ECO:0000313" key="7">
    <source>
        <dbReference type="Proteomes" id="UP000054321"/>
    </source>
</evidence>
<dbReference type="Gene3D" id="3.90.660.10">
    <property type="match status" value="1"/>
</dbReference>
<feature type="binding site" evidence="3">
    <location>
        <position position="247"/>
    </location>
    <ligand>
        <name>FAD</name>
        <dbReference type="ChEBI" id="CHEBI:57692"/>
    </ligand>
</feature>
<evidence type="ECO:0000256" key="3">
    <source>
        <dbReference type="PIRSR" id="PIRSR601613-1"/>
    </source>
</evidence>